<dbReference type="Pfam" id="PF14214">
    <property type="entry name" value="Helitron_like_N"/>
    <property type="match status" value="1"/>
</dbReference>
<evidence type="ECO:0000313" key="4">
    <source>
        <dbReference type="Proteomes" id="UP000054217"/>
    </source>
</evidence>
<reference evidence="3 4" key="1">
    <citation type="submission" date="2014-04" db="EMBL/GenBank/DDBJ databases">
        <authorList>
            <consortium name="DOE Joint Genome Institute"/>
            <person name="Kuo A."/>
            <person name="Kohler A."/>
            <person name="Costa M.D."/>
            <person name="Nagy L.G."/>
            <person name="Floudas D."/>
            <person name="Copeland A."/>
            <person name="Barry K.W."/>
            <person name="Cichocki N."/>
            <person name="Veneault-Fourrey C."/>
            <person name="LaButti K."/>
            <person name="Lindquist E.A."/>
            <person name="Lipzen A."/>
            <person name="Lundell T."/>
            <person name="Morin E."/>
            <person name="Murat C."/>
            <person name="Sun H."/>
            <person name="Tunlid A."/>
            <person name="Henrissat B."/>
            <person name="Grigoriev I.V."/>
            <person name="Hibbett D.S."/>
            <person name="Martin F."/>
            <person name="Nordberg H.P."/>
            <person name="Cantor M.N."/>
            <person name="Hua S.X."/>
        </authorList>
    </citation>
    <scope>NUCLEOTIDE SEQUENCE [LARGE SCALE GENOMIC DNA]</scope>
    <source>
        <strain evidence="3 4">Marx 270</strain>
    </source>
</reference>
<sequence length="501" mass="56577">MVSGDLMPWPSMILASLITVTYIGPGKLPEGWLHSTFCVRRDAVRDALLWLKKNNTKYYGDIEISSQRLDALPTDDVLLEISSVLQQSEDIHIVDEEGEGYVPMNDDEVETNDITGQSMHDGATPSVVPLQVSGTIDTDLSTLSAKELMTWGLVNLWDEGQEGGYAVKHGGKPVSDFGRPWQSPHILQPADSEQNFFEKAYPCLFPYGEGGIECTQPVPIDFVEHMQRKGFDRDMHLLSTISLASMQQAVKEEEQHRRISDPAIQLLQQHLYATAGWVQGSDHSQYQLRSQIWATSIMFNPPSLWLTINPCDLHDPVAQIFAGEHIDMDNFLATIRPSKEKHAENIAGDPYTAAKFFHFTIKTIIQTLFSVTATPYSVHCQKGIFGFVKAYFGVVESQGRGSLHLHMLLWLKDSPPMDDIEWLLREESFRERVQSFIRANVRAYLPGLESTESMKRILNDVDVAYCRPPKPQGVHYDEEVARLELRVARAKQLHTCQVHLS</sequence>
<reference evidence="4" key="2">
    <citation type="submission" date="2015-01" db="EMBL/GenBank/DDBJ databases">
        <title>Evolutionary Origins and Diversification of the Mycorrhizal Mutualists.</title>
        <authorList>
            <consortium name="DOE Joint Genome Institute"/>
            <consortium name="Mycorrhizal Genomics Consortium"/>
            <person name="Kohler A."/>
            <person name="Kuo A."/>
            <person name="Nagy L.G."/>
            <person name="Floudas D."/>
            <person name="Copeland A."/>
            <person name="Barry K.W."/>
            <person name="Cichocki N."/>
            <person name="Veneault-Fourrey C."/>
            <person name="LaButti K."/>
            <person name="Lindquist E.A."/>
            <person name="Lipzen A."/>
            <person name="Lundell T."/>
            <person name="Morin E."/>
            <person name="Murat C."/>
            <person name="Riley R."/>
            <person name="Ohm R."/>
            <person name="Sun H."/>
            <person name="Tunlid A."/>
            <person name="Henrissat B."/>
            <person name="Grigoriev I.V."/>
            <person name="Hibbett D.S."/>
            <person name="Martin F."/>
        </authorList>
    </citation>
    <scope>NUCLEOTIDE SEQUENCE [LARGE SCALE GENOMIC DNA]</scope>
    <source>
        <strain evidence="4">Marx 270</strain>
    </source>
</reference>
<dbReference type="STRING" id="870435.A0A0C3PSF4"/>
<evidence type="ECO:0000259" key="2">
    <source>
        <dbReference type="Pfam" id="PF20209"/>
    </source>
</evidence>
<name>A0A0C3PSF4_PISTI</name>
<dbReference type="Proteomes" id="UP000054217">
    <property type="component" value="Unassembled WGS sequence"/>
</dbReference>
<feature type="domain" description="DUF6570" evidence="2">
    <location>
        <begin position="6"/>
        <end position="70"/>
    </location>
</feature>
<dbReference type="InterPro" id="IPR025476">
    <property type="entry name" value="Helitron_helicase-like"/>
</dbReference>
<evidence type="ECO:0000313" key="3">
    <source>
        <dbReference type="EMBL" id="KIO11584.1"/>
    </source>
</evidence>
<dbReference type="EMBL" id="KN831949">
    <property type="protein sequence ID" value="KIO11584.1"/>
    <property type="molecule type" value="Genomic_DNA"/>
</dbReference>
<protein>
    <submittedName>
        <fullName evidence="3">Uncharacterized protein</fullName>
    </submittedName>
</protein>
<dbReference type="AlphaFoldDB" id="A0A0C3PSF4"/>
<dbReference type="HOGENOM" id="CLU_001248_4_1_1"/>
<organism evidence="3 4">
    <name type="scientific">Pisolithus tinctorius Marx 270</name>
    <dbReference type="NCBI Taxonomy" id="870435"/>
    <lineage>
        <taxon>Eukaryota</taxon>
        <taxon>Fungi</taxon>
        <taxon>Dikarya</taxon>
        <taxon>Basidiomycota</taxon>
        <taxon>Agaricomycotina</taxon>
        <taxon>Agaricomycetes</taxon>
        <taxon>Agaricomycetidae</taxon>
        <taxon>Boletales</taxon>
        <taxon>Sclerodermatineae</taxon>
        <taxon>Pisolithaceae</taxon>
        <taxon>Pisolithus</taxon>
    </lineage>
</organism>
<dbReference type="InterPro" id="IPR046700">
    <property type="entry name" value="DUF6570"/>
</dbReference>
<keyword evidence="4" id="KW-1185">Reference proteome</keyword>
<dbReference type="Pfam" id="PF20209">
    <property type="entry name" value="DUF6570"/>
    <property type="match status" value="1"/>
</dbReference>
<dbReference type="InParanoid" id="A0A0C3PSF4"/>
<evidence type="ECO:0000259" key="1">
    <source>
        <dbReference type="Pfam" id="PF14214"/>
    </source>
</evidence>
<accession>A0A0C3PSF4</accession>
<dbReference type="OrthoDB" id="432234at2759"/>
<feature type="domain" description="Helitron helicase-like" evidence="1">
    <location>
        <begin position="243"/>
        <end position="409"/>
    </location>
</feature>
<proteinExistence type="predicted"/>
<gene>
    <name evidence="3" type="ORF">M404DRAFT_126882</name>
</gene>